<reference evidence="1 2" key="1">
    <citation type="submission" date="2016-10" db="EMBL/GenBank/DDBJ databases">
        <authorList>
            <person name="de Groot N.N."/>
        </authorList>
    </citation>
    <scope>NUCLEOTIDE SEQUENCE [LARGE SCALE GENOMIC DNA]</scope>
    <source>
        <strain evidence="1 2">CGMCC 1.3401</strain>
    </source>
</reference>
<evidence type="ECO:0000313" key="2">
    <source>
        <dbReference type="Proteomes" id="UP000199542"/>
    </source>
</evidence>
<dbReference type="Proteomes" id="UP000199542">
    <property type="component" value="Unassembled WGS sequence"/>
</dbReference>
<sequence length="103" mass="11197">MTLQLCPKVINVIAKFEAAVLTFIALNNSKGLQYHSGLNRRHRICGRLRTAAGANGGTKAIKLSGNEAPYRRKGFGKGAKQDINLSHHILKFENAPSSWPNAA</sequence>
<protein>
    <submittedName>
        <fullName evidence="1">Uncharacterized protein</fullName>
    </submittedName>
</protein>
<proteinExistence type="predicted"/>
<dbReference type="EMBL" id="FMTM01000015">
    <property type="protein sequence ID" value="SCW86905.1"/>
    <property type="molecule type" value="Genomic_DNA"/>
</dbReference>
<gene>
    <name evidence="1" type="ORF">SAMN02927900_05889</name>
</gene>
<organism evidence="1 2">
    <name type="scientific">Rhizobium mongolense subsp. loessense</name>
    <dbReference type="NCBI Taxonomy" id="158890"/>
    <lineage>
        <taxon>Bacteria</taxon>
        <taxon>Pseudomonadati</taxon>
        <taxon>Pseudomonadota</taxon>
        <taxon>Alphaproteobacteria</taxon>
        <taxon>Hyphomicrobiales</taxon>
        <taxon>Rhizobiaceae</taxon>
        <taxon>Rhizobium/Agrobacterium group</taxon>
        <taxon>Rhizobium</taxon>
    </lineage>
</organism>
<evidence type="ECO:0000313" key="1">
    <source>
        <dbReference type="EMBL" id="SCW86905.1"/>
    </source>
</evidence>
<name>A0A1G4U1U3_9HYPH</name>
<accession>A0A1G4U1U3</accession>
<dbReference type="AlphaFoldDB" id="A0A1G4U1U3"/>